<dbReference type="InterPro" id="IPR023000">
    <property type="entry name" value="Shikimate_kinase_CS"/>
</dbReference>
<evidence type="ECO:0000256" key="5">
    <source>
        <dbReference type="ARBA" id="ARBA00022679"/>
    </source>
</evidence>
<feature type="binding site" evidence="11">
    <location>
        <position position="89"/>
    </location>
    <ligand>
        <name>substrate</name>
    </ligand>
</feature>
<dbReference type="Pfam" id="PF01202">
    <property type="entry name" value="SKI"/>
    <property type="match status" value="1"/>
</dbReference>
<feature type="binding site" evidence="11">
    <location>
        <position position="43"/>
    </location>
    <ligand>
        <name>substrate</name>
    </ligand>
</feature>
<keyword evidence="5 11" id="KW-0808">Transferase</keyword>
<comment type="subcellular location">
    <subcellularLocation>
        <location evidence="11">Cytoplasm</location>
    </subcellularLocation>
</comment>
<feature type="binding site" evidence="11">
    <location>
        <position position="162"/>
    </location>
    <ligand>
        <name>ATP</name>
        <dbReference type="ChEBI" id="CHEBI:30616"/>
    </ligand>
</feature>
<dbReference type="Gene3D" id="3.40.50.300">
    <property type="entry name" value="P-loop containing nucleotide triphosphate hydrolases"/>
    <property type="match status" value="1"/>
</dbReference>
<dbReference type="SUPFAM" id="SSF52540">
    <property type="entry name" value="P-loop containing nucleoside triphosphate hydrolases"/>
    <property type="match status" value="1"/>
</dbReference>
<evidence type="ECO:0000256" key="10">
    <source>
        <dbReference type="ARBA" id="ARBA00048567"/>
    </source>
</evidence>
<keyword evidence="11" id="KW-0479">Metal-binding</keyword>
<evidence type="ECO:0000313" key="12">
    <source>
        <dbReference type="EMBL" id="UXE62418.1"/>
    </source>
</evidence>
<evidence type="ECO:0000256" key="8">
    <source>
        <dbReference type="ARBA" id="ARBA00022840"/>
    </source>
</evidence>
<feature type="binding site" evidence="11">
    <location>
        <begin position="21"/>
        <end position="26"/>
    </location>
    <ligand>
        <name>ATP</name>
        <dbReference type="ChEBI" id="CHEBI:30616"/>
    </ligand>
</feature>
<evidence type="ECO:0000256" key="2">
    <source>
        <dbReference type="ARBA" id="ARBA00006997"/>
    </source>
</evidence>
<gene>
    <name evidence="11" type="primary">aroK</name>
    <name evidence="12" type="ORF">KA717_06440</name>
</gene>
<evidence type="ECO:0000256" key="1">
    <source>
        <dbReference type="ARBA" id="ARBA00004842"/>
    </source>
</evidence>
<evidence type="ECO:0000256" key="3">
    <source>
        <dbReference type="ARBA" id="ARBA00012154"/>
    </source>
</evidence>
<feature type="binding site" evidence="11">
    <location>
        <position position="145"/>
    </location>
    <ligand>
        <name>substrate</name>
    </ligand>
</feature>
<dbReference type="GO" id="GO:0009423">
    <property type="term" value="P:chorismate biosynthetic process"/>
    <property type="evidence" value="ECO:0007669"/>
    <property type="project" value="UniProtKB-UniRule"/>
</dbReference>
<dbReference type="InterPro" id="IPR031322">
    <property type="entry name" value="Shikimate/glucono_kinase"/>
</dbReference>
<feature type="binding site" evidence="11">
    <location>
        <position position="25"/>
    </location>
    <ligand>
        <name>Mg(2+)</name>
        <dbReference type="ChEBI" id="CHEBI:18420"/>
    </ligand>
</feature>
<dbReference type="HAMAP" id="MF_00109">
    <property type="entry name" value="Shikimate_kinase"/>
    <property type="match status" value="1"/>
</dbReference>
<proteinExistence type="inferred from homology"/>
<comment type="subunit">
    <text evidence="11">Monomer.</text>
</comment>
<dbReference type="GO" id="GO:0009073">
    <property type="term" value="P:aromatic amino acid family biosynthetic process"/>
    <property type="evidence" value="ECO:0007669"/>
    <property type="project" value="UniProtKB-KW"/>
</dbReference>
<evidence type="ECO:0000256" key="11">
    <source>
        <dbReference type="HAMAP-Rule" id="MF_00109"/>
    </source>
</evidence>
<name>A0A977KYX0_9CYAN</name>
<dbReference type="GO" id="GO:0000287">
    <property type="term" value="F:magnesium ion binding"/>
    <property type="evidence" value="ECO:0007669"/>
    <property type="project" value="UniProtKB-UniRule"/>
</dbReference>
<accession>A0A977KYX0</accession>
<protein>
    <recommendedName>
        <fullName evidence="3 11">Shikimate kinase</fullName>
        <shortName evidence="11">SK</shortName>
        <ecNumber evidence="3 11">2.7.1.71</ecNumber>
    </recommendedName>
</protein>
<keyword evidence="4 11" id="KW-0028">Amino-acid biosynthesis</keyword>
<evidence type="ECO:0000256" key="9">
    <source>
        <dbReference type="ARBA" id="ARBA00023141"/>
    </source>
</evidence>
<dbReference type="CDD" id="cd00464">
    <property type="entry name" value="SK"/>
    <property type="match status" value="1"/>
</dbReference>
<dbReference type="EC" id="2.7.1.71" evidence="3 11"/>
<sequence>MTNLMTELLQGLNLYLIGMMGTGKTTIGYQLAQQLGYRFFDTDVLIERVTGQTIKTLFAELGEENFRALESRVLGEVAGCTRSVIATGGGIVLRSENWGLLRHGLIIWLDAPIALLVERLKEDQTRPLLAEEDLATKLITLSAQRQHLYAEADLHIKITDTQTPEEIITNILTQLPTVLISSQISQAEQN</sequence>
<dbReference type="Proteomes" id="UP001065613">
    <property type="component" value="Chromosome"/>
</dbReference>
<dbReference type="EMBL" id="CP073041">
    <property type="protein sequence ID" value="UXE62418.1"/>
    <property type="molecule type" value="Genomic_DNA"/>
</dbReference>
<keyword evidence="8 11" id="KW-0067">ATP-binding</keyword>
<keyword evidence="9 11" id="KW-0057">Aromatic amino acid biosynthesis</keyword>
<reference evidence="12" key="1">
    <citation type="submission" date="2021-04" db="EMBL/GenBank/DDBJ databases">
        <title>Genome sequence of Woronichinia naegeliana from Washington state freshwater lake bloom.</title>
        <authorList>
            <person name="Dreher T.W."/>
        </authorList>
    </citation>
    <scope>NUCLEOTIDE SEQUENCE</scope>
    <source>
        <strain evidence="12">WA131</strain>
    </source>
</reference>
<dbReference type="PROSITE" id="PS01128">
    <property type="entry name" value="SHIKIMATE_KINASE"/>
    <property type="match status" value="1"/>
</dbReference>
<dbReference type="GO" id="GO:0008652">
    <property type="term" value="P:amino acid biosynthetic process"/>
    <property type="evidence" value="ECO:0007669"/>
    <property type="project" value="UniProtKB-KW"/>
</dbReference>
<keyword evidence="7 11" id="KW-0418">Kinase</keyword>
<dbReference type="InterPro" id="IPR027417">
    <property type="entry name" value="P-loop_NTPase"/>
</dbReference>
<dbReference type="PANTHER" id="PTHR21087:SF16">
    <property type="entry name" value="SHIKIMATE KINASE 1, CHLOROPLASTIC"/>
    <property type="match status" value="1"/>
</dbReference>
<dbReference type="GO" id="GO:0005524">
    <property type="term" value="F:ATP binding"/>
    <property type="evidence" value="ECO:0007669"/>
    <property type="project" value="UniProtKB-UniRule"/>
</dbReference>
<keyword evidence="11" id="KW-0963">Cytoplasm</keyword>
<comment type="function">
    <text evidence="11">Catalyzes the specific phosphorylation of the 3-hydroxyl group of shikimic acid using ATP as a cosubstrate.</text>
</comment>
<dbReference type="GO" id="GO:0004765">
    <property type="term" value="F:shikimate kinase activity"/>
    <property type="evidence" value="ECO:0007669"/>
    <property type="project" value="UniProtKB-UniRule"/>
</dbReference>
<comment type="cofactor">
    <cofactor evidence="11">
        <name>Mg(2+)</name>
        <dbReference type="ChEBI" id="CHEBI:18420"/>
    </cofactor>
    <text evidence="11">Binds 1 Mg(2+) ion per subunit.</text>
</comment>
<comment type="catalytic activity">
    <reaction evidence="10 11">
        <text>shikimate + ATP = 3-phosphoshikimate + ADP + H(+)</text>
        <dbReference type="Rhea" id="RHEA:13121"/>
        <dbReference type="ChEBI" id="CHEBI:15378"/>
        <dbReference type="ChEBI" id="CHEBI:30616"/>
        <dbReference type="ChEBI" id="CHEBI:36208"/>
        <dbReference type="ChEBI" id="CHEBI:145989"/>
        <dbReference type="ChEBI" id="CHEBI:456216"/>
        <dbReference type="EC" id="2.7.1.71"/>
    </reaction>
</comment>
<feature type="binding site" evidence="11">
    <location>
        <position position="126"/>
    </location>
    <ligand>
        <name>ATP</name>
        <dbReference type="ChEBI" id="CHEBI:30616"/>
    </ligand>
</feature>
<dbReference type="PRINTS" id="PR01100">
    <property type="entry name" value="SHIKIMTKNASE"/>
</dbReference>
<comment type="similarity">
    <text evidence="2 11">Belongs to the shikimate kinase family.</text>
</comment>
<keyword evidence="6 11" id="KW-0547">Nucleotide-binding</keyword>
<evidence type="ECO:0000256" key="4">
    <source>
        <dbReference type="ARBA" id="ARBA00022605"/>
    </source>
</evidence>
<organism evidence="12">
    <name type="scientific">Woronichinia naegeliana WA131</name>
    <dbReference type="NCBI Taxonomy" id="2824559"/>
    <lineage>
        <taxon>Bacteria</taxon>
        <taxon>Bacillati</taxon>
        <taxon>Cyanobacteriota</taxon>
        <taxon>Cyanophyceae</taxon>
        <taxon>Synechococcales</taxon>
        <taxon>Coelosphaeriaceae</taxon>
        <taxon>Woronichinia</taxon>
    </lineage>
</organism>
<evidence type="ECO:0000256" key="6">
    <source>
        <dbReference type="ARBA" id="ARBA00022741"/>
    </source>
</evidence>
<dbReference type="KEGG" id="wna:KA717_06440"/>
<dbReference type="InterPro" id="IPR000623">
    <property type="entry name" value="Shikimate_kinase/TSH1"/>
</dbReference>
<dbReference type="GO" id="GO:0005829">
    <property type="term" value="C:cytosol"/>
    <property type="evidence" value="ECO:0007669"/>
    <property type="project" value="TreeGrafter"/>
</dbReference>
<dbReference type="AlphaFoldDB" id="A0A977KYX0"/>
<feature type="binding site" evidence="11">
    <location>
        <position position="67"/>
    </location>
    <ligand>
        <name>substrate</name>
    </ligand>
</feature>
<dbReference type="PANTHER" id="PTHR21087">
    <property type="entry name" value="SHIKIMATE KINASE"/>
    <property type="match status" value="1"/>
</dbReference>
<keyword evidence="11" id="KW-0460">Magnesium</keyword>
<comment type="pathway">
    <text evidence="1 11">Metabolic intermediate biosynthesis; chorismate biosynthesis; chorismate from D-erythrose 4-phosphate and phosphoenolpyruvate: step 5/7.</text>
</comment>
<evidence type="ECO:0000256" key="7">
    <source>
        <dbReference type="ARBA" id="ARBA00022777"/>
    </source>
</evidence>